<protein>
    <submittedName>
        <fullName evidence="1">Uncharacterized protein</fullName>
    </submittedName>
</protein>
<dbReference type="AlphaFoldDB" id="A0ABD3N8X9"/>
<dbReference type="EMBL" id="JALLAZ020001595">
    <property type="protein sequence ID" value="KAL3771803.1"/>
    <property type="molecule type" value="Genomic_DNA"/>
</dbReference>
<name>A0ABD3N8X9_9STRA</name>
<dbReference type="Proteomes" id="UP001530315">
    <property type="component" value="Unassembled WGS sequence"/>
</dbReference>
<reference evidence="1 2" key="1">
    <citation type="submission" date="2024-10" db="EMBL/GenBank/DDBJ databases">
        <title>Updated reference genomes for cyclostephanoid diatoms.</title>
        <authorList>
            <person name="Roberts W.R."/>
            <person name="Alverson A.J."/>
        </authorList>
    </citation>
    <scope>NUCLEOTIDE SEQUENCE [LARGE SCALE GENOMIC DNA]</scope>
    <source>
        <strain evidence="1 2">AJA276-08</strain>
    </source>
</reference>
<evidence type="ECO:0000313" key="1">
    <source>
        <dbReference type="EMBL" id="KAL3771803.1"/>
    </source>
</evidence>
<organism evidence="1 2">
    <name type="scientific">Stephanodiscus triporus</name>
    <dbReference type="NCBI Taxonomy" id="2934178"/>
    <lineage>
        <taxon>Eukaryota</taxon>
        <taxon>Sar</taxon>
        <taxon>Stramenopiles</taxon>
        <taxon>Ochrophyta</taxon>
        <taxon>Bacillariophyta</taxon>
        <taxon>Coscinodiscophyceae</taxon>
        <taxon>Thalassiosirophycidae</taxon>
        <taxon>Stephanodiscales</taxon>
        <taxon>Stephanodiscaceae</taxon>
        <taxon>Stephanodiscus</taxon>
    </lineage>
</organism>
<comment type="caution">
    <text evidence="1">The sequence shown here is derived from an EMBL/GenBank/DDBJ whole genome shotgun (WGS) entry which is preliminary data.</text>
</comment>
<sequence>MMRVTAAVMMRRKKWKTMMMMMILTLIFLMHLMQPRLAVGSGIVMDDYQDDSLTSVVMSMWIKRRHLLVHDYALVRYLLAPHPSIMNHCLVNKTLNHVDAAERLVPKLLLNPGLVGMDKEREKAQLINTFHNVYQDFSCQVLGKLACLVTSKIVGIGTAERNWKQVKAVKSGSGQRTNTGVLKAKYQVMIYSQYQQMKAQMRITRMSCAGKVE</sequence>
<accession>A0ABD3N8X9</accession>
<evidence type="ECO:0000313" key="2">
    <source>
        <dbReference type="Proteomes" id="UP001530315"/>
    </source>
</evidence>
<keyword evidence="2" id="KW-1185">Reference proteome</keyword>
<gene>
    <name evidence="1" type="ORF">ACHAW5_005358</name>
</gene>
<proteinExistence type="predicted"/>